<dbReference type="InterPro" id="IPR013154">
    <property type="entry name" value="ADH-like_N"/>
</dbReference>
<dbReference type="Gene3D" id="3.90.180.10">
    <property type="entry name" value="Medium-chain alcohol dehydrogenases, catalytic domain"/>
    <property type="match status" value="1"/>
</dbReference>
<dbReference type="InterPro" id="IPR002364">
    <property type="entry name" value="Quin_OxRdtase/zeta-crystal_CS"/>
</dbReference>
<evidence type="ECO:0000256" key="2">
    <source>
        <dbReference type="ARBA" id="ARBA00011881"/>
    </source>
</evidence>
<gene>
    <name evidence="6" type="ORF">JAY77_12165</name>
</gene>
<keyword evidence="3" id="KW-0963">Cytoplasm</keyword>
<dbReference type="Pfam" id="PF13602">
    <property type="entry name" value="ADH_zinc_N_2"/>
    <property type="match status" value="1"/>
</dbReference>
<evidence type="ECO:0000256" key="5">
    <source>
        <dbReference type="ARBA" id="ARBA00022884"/>
    </source>
</evidence>
<evidence type="ECO:0000256" key="3">
    <source>
        <dbReference type="ARBA" id="ARBA00022490"/>
    </source>
</evidence>
<keyword evidence="5" id="KW-0694">RNA-binding</keyword>
<dbReference type="AlphaFoldDB" id="A0A9E4NKN7"/>
<accession>A0A9E4NKN7</accession>
<evidence type="ECO:0000256" key="4">
    <source>
        <dbReference type="ARBA" id="ARBA00022857"/>
    </source>
</evidence>
<comment type="caution">
    <text evidence="6">The sequence shown here is derived from an EMBL/GenBank/DDBJ whole genome shotgun (WGS) entry which is preliminary data.</text>
</comment>
<reference evidence="6" key="1">
    <citation type="journal article" date="2021" name="Proc. Natl. Acad. Sci. U.S.A.">
        <title>Global biogeography of chemosynthetic symbionts reveals both localized and globally distributed symbiont groups. .</title>
        <authorList>
            <person name="Osvatic J.T."/>
            <person name="Wilkins L.G.E."/>
            <person name="Leibrecht L."/>
            <person name="Leray M."/>
            <person name="Zauner S."/>
            <person name="Polzin J."/>
            <person name="Camacho Y."/>
            <person name="Gros O."/>
            <person name="van Gils J.A."/>
            <person name="Eisen J.A."/>
            <person name="Petersen J.M."/>
            <person name="Yuen B."/>
        </authorList>
    </citation>
    <scope>NUCLEOTIDE SEQUENCE</scope>
    <source>
        <strain evidence="6">MAGclacostrist055</strain>
    </source>
</reference>
<comment type="subcellular location">
    <subcellularLocation>
        <location evidence="1">Cytoplasm</location>
    </subcellularLocation>
</comment>
<dbReference type="SMART" id="SM00829">
    <property type="entry name" value="PKS_ER"/>
    <property type="match status" value="1"/>
</dbReference>
<dbReference type="PROSITE" id="PS01162">
    <property type="entry name" value="QOR_ZETA_CRYSTAL"/>
    <property type="match status" value="1"/>
</dbReference>
<dbReference type="Gene3D" id="3.40.50.720">
    <property type="entry name" value="NAD(P)-binding Rossmann-like Domain"/>
    <property type="match status" value="1"/>
</dbReference>
<dbReference type="PANTHER" id="PTHR44154">
    <property type="entry name" value="QUINONE OXIDOREDUCTASE"/>
    <property type="match status" value="1"/>
</dbReference>
<evidence type="ECO:0000313" key="7">
    <source>
        <dbReference type="Proteomes" id="UP000886674"/>
    </source>
</evidence>
<dbReference type="InterPro" id="IPR011032">
    <property type="entry name" value="GroES-like_sf"/>
</dbReference>
<dbReference type="GO" id="GO:0005737">
    <property type="term" value="C:cytoplasm"/>
    <property type="evidence" value="ECO:0007669"/>
    <property type="project" value="UniProtKB-SubCell"/>
</dbReference>
<dbReference type="CDD" id="cd08272">
    <property type="entry name" value="MDR6"/>
    <property type="match status" value="1"/>
</dbReference>
<dbReference type="SUPFAM" id="SSF50129">
    <property type="entry name" value="GroES-like"/>
    <property type="match status" value="1"/>
</dbReference>
<dbReference type="SUPFAM" id="SSF51735">
    <property type="entry name" value="NAD(P)-binding Rossmann-fold domains"/>
    <property type="match status" value="1"/>
</dbReference>
<comment type="subunit">
    <text evidence="2">Homotetramer.</text>
</comment>
<organism evidence="6 7">
    <name type="scientific">Candidatus Thiodiazotropha taylori</name>
    <dbReference type="NCBI Taxonomy" id="2792791"/>
    <lineage>
        <taxon>Bacteria</taxon>
        <taxon>Pseudomonadati</taxon>
        <taxon>Pseudomonadota</taxon>
        <taxon>Gammaproteobacteria</taxon>
        <taxon>Chromatiales</taxon>
        <taxon>Sedimenticolaceae</taxon>
        <taxon>Candidatus Thiodiazotropha</taxon>
    </lineage>
</organism>
<protein>
    <submittedName>
        <fullName evidence="6">Zinc-dependent alcohol dehydrogenase family protein</fullName>
    </submittedName>
</protein>
<dbReference type="Pfam" id="PF08240">
    <property type="entry name" value="ADH_N"/>
    <property type="match status" value="1"/>
</dbReference>
<sequence>MRAVVLRELGEPEVLNVEDIPEPVIQNPTEIKVRIMAAGVNPIDTKLRQRGVFTDDGLPAVLGCDGAGVVIECGDAVTHFRPGDEVWYCNGGLGGLQGNYAEFAVLDESVCCKKPASLDFAHAAAGPLVLITAWEAIFGRGRMTDGMSLLVHAGAGGVGHVAIQLAKQAGIRVLTTVSSQQKQDFVRELGADEVIDYTQGGFVDEVARLTDGRGADMVLDCVGGSVFSDSIAATAHYGDLVTLLDPGSGIEWKEARNRNLRIGFTLMLTPMLRHLPQARINQVAILSDCAEMIDSGCLKVAVNRILPFEQAKQAHRLIEQGGMIGKLVLSPEAGVD</sequence>
<dbReference type="InterPro" id="IPR051603">
    <property type="entry name" value="Zinc-ADH_QOR/CCCR"/>
</dbReference>
<dbReference type="EMBL" id="JAEPCR010000050">
    <property type="protein sequence ID" value="MCG7978878.1"/>
    <property type="molecule type" value="Genomic_DNA"/>
</dbReference>
<proteinExistence type="predicted"/>
<dbReference type="Proteomes" id="UP000886674">
    <property type="component" value="Unassembled WGS sequence"/>
</dbReference>
<keyword evidence="4" id="KW-0521">NADP</keyword>
<name>A0A9E4NKN7_9GAMM</name>
<dbReference type="PANTHER" id="PTHR44154:SF1">
    <property type="entry name" value="QUINONE OXIDOREDUCTASE"/>
    <property type="match status" value="1"/>
</dbReference>
<dbReference type="InterPro" id="IPR036291">
    <property type="entry name" value="NAD(P)-bd_dom_sf"/>
</dbReference>
<evidence type="ECO:0000256" key="1">
    <source>
        <dbReference type="ARBA" id="ARBA00004496"/>
    </source>
</evidence>
<dbReference type="InterPro" id="IPR020843">
    <property type="entry name" value="ER"/>
</dbReference>
<evidence type="ECO:0000313" key="6">
    <source>
        <dbReference type="EMBL" id="MCG7978878.1"/>
    </source>
</evidence>
<dbReference type="GO" id="GO:0003723">
    <property type="term" value="F:RNA binding"/>
    <property type="evidence" value="ECO:0007669"/>
    <property type="project" value="UniProtKB-KW"/>
</dbReference>
<dbReference type="GO" id="GO:0016491">
    <property type="term" value="F:oxidoreductase activity"/>
    <property type="evidence" value="ECO:0007669"/>
    <property type="project" value="InterPro"/>
</dbReference>
<dbReference type="GO" id="GO:0008270">
    <property type="term" value="F:zinc ion binding"/>
    <property type="evidence" value="ECO:0007669"/>
    <property type="project" value="InterPro"/>
</dbReference>